<evidence type="ECO:0000313" key="2">
    <source>
        <dbReference type="Proteomes" id="UP000694392"/>
    </source>
</evidence>
<name>A0A8D0GUL9_SPHPU</name>
<dbReference type="GO" id="GO:0043335">
    <property type="term" value="P:protein unfolding"/>
    <property type="evidence" value="ECO:0007669"/>
    <property type="project" value="Ensembl"/>
</dbReference>
<keyword evidence="2" id="KW-1185">Reference proteome</keyword>
<dbReference type="GO" id="GO:0045046">
    <property type="term" value="P:protein import into peroxisome membrane"/>
    <property type="evidence" value="ECO:0007669"/>
    <property type="project" value="InterPro"/>
</dbReference>
<dbReference type="GO" id="GO:0005778">
    <property type="term" value="C:peroxisomal membrane"/>
    <property type="evidence" value="ECO:0007669"/>
    <property type="project" value="Ensembl"/>
</dbReference>
<organism evidence="1 2">
    <name type="scientific">Sphenodon punctatus</name>
    <name type="common">Tuatara</name>
    <name type="synonym">Hatteria punctata</name>
    <dbReference type="NCBI Taxonomy" id="8508"/>
    <lineage>
        <taxon>Eukaryota</taxon>
        <taxon>Metazoa</taxon>
        <taxon>Chordata</taxon>
        <taxon>Craniata</taxon>
        <taxon>Vertebrata</taxon>
        <taxon>Euteleostomi</taxon>
        <taxon>Lepidosauria</taxon>
        <taxon>Sphenodontia</taxon>
        <taxon>Sphenodontidae</taxon>
        <taxon>Sphenodon</taxon>
    </lineage>
</organism>
<dbReference type="Pfam" id="PF07163">
    <property type="entry name" value="Pex26"/>
    <property type="match status" value="1"/>
</dbReference>
<dbReference type="PANTHER" id="PTHR16262">
    <property type="entry name" value="PEROXISOME ASSEMBLY PROTEIN 26"/>
    <property type="match status" value="1"/>
</dbReference>
<accession>A0A8D0GUL9</accession>
<reference evidence="1" key="2">
    <citation type="submission" date="2025-09" db="UniProtKB">
        <authorList>
            <consortium name="Ensembl"/>
        </authorList>
    </citation>
    <scope>IDENTIFICATION</scope>
</reference>
<dbReference type="PROSITE" id="PS51257">
    <property type="entry name" value="PROKAR_LIPOPROTEIN"/>
    <property type="match status" value="1"/>
</dbReference>
<dbReference type="OMA" id="QTCERAW"/>
<dbReference type="GO" id="GO:0044877">
    <property type="term" value="F:protein-containing complex binding"/>
    <property type="evidence" value="ECO:0007669"/>
    <property type="project" value="Ensembl"/>
</dbReference>
<dbReference type="GO" id="GO:0043495">
    <property type="term" value="F:protein-membrane adaptor activity"/>
    <property type="evidence" value="ECO:0007669"/>
    <property type="project" value="Ensembl"/>
</dbReference>
<dbReference type="GO" id="GO:0016562">
    <property type="term" value="P:protein import into peroxisome matrix, receptor recycling"/>
    <property type="evidence" value="ECO:0007669"/>
    <property type="project" value="Ensembl"/>
</dbReference>
<evidence type="ECO:0000313" key="1">
    <source>
        <dbReference type="Ensembl" id="ENSSPUP00000011069.1"/>
    </source>
</evidence>
<dbReference type="AlphaFoldDB" id="A0A8D0GUL9"/>
<sequence length="311" mass="34559">MRNDLAAPPAGINGAGGCLRSSEPVSLSPVPTEAASLLEEAVDLLVVHMDFAAALDRCEKGCESLTSDPENEDCDNSAETKCSLCIVGIQALAEMNRWREVLSWLLRYYQIPEHLPPKILELCILLYSKVKEPHVMVEVGRDWLTNLANQSLPMYGSLVDLHLSHVLLPLGKFGEAEELVQGCKTFGKEQQLEALRTVSEKSRQWVQQQEEGQSKPEEQQTTAREKLFSSVSHKVLTLLTVLRRVLGSVAGHVCSIPYKKTLLAAFMLYLVVVRLDPAAPTSLPFLYRLIQLFHQAQAAVFSPRYRPPVQG</sequence>
<dbReference type="Ensembl" id="ENSSPUT00000011798.1">
    <property type="protein sequence ID" value="ENSSPUP00000011069.1"/>
    <property type="gene ID" value="ENSSPUG00000008509.1"/>
</dbReference>
<dbReference type="Proteomes" id="UP000694392">
    <property type="component" value="Unplaced"/>
</dbReference>
<gene>
    <name evidence="1" type="primary">PEX26</name>
</gene>
<dbReference type="GeneTree" id="ENSGT00510000049725"/>
<protein>
    <submittedName>
        <fullName evidence="1">Peroxisomal biosis factor 26</fullName>
    </submittedName>
</protein>
<dbReference type="InterPro" id="IPR010797">
    <property type="entry name" value="Pex26"/>
</dbReference>
<reference evidence="1" key="1">
    <citation type="submission" date="2025-08" db="UniProtKB">
        <authorList>
            <consortium name="Ensembl"/>
        </authorList>
    </citation>
    <scope>IDENTIFICATION</scope>
</reference>
<proteinExistence type="predicted"/>
<dbReference type="GO" id="GO:0051117">
    <property type="term" value="F:ATPase binding"/>
    <property type="evidence" value="ECO:0007669"/>
    <property type="project" value="Ensembl"/>
</dbReference>
<dbReference type="PANTHER" id="PTHR16262:SF2">
    <property type="entry name" value="PEROXISOME ASSEMBLY PROTEIN 26"/>
    <property type="match status" value="1"/>
</dbReference>
<dbReference type="GO" id="GO:0022615">
    <property type="term" value="P:protein to membrane docking"/>
    <property type="evidence" value="ECO:0007669"/>
    <property type="project" value="Ensembl"/>
</dbReference>